<dbReference type="Proteomes" id="UP000053239">
    <property type="component" value="Unassembled WGS sequence"/>
</dbReference>
<evidence type="ECO:0008006" key="3">
    <source>
        <dbReference type="Google" id="ProtNLM"/>
    </source>
</evidence>
<evidence type="ECO:0000313" key="2">
    <source>
        <dbReference type="Proteomes" id="UP000053239"/>
    </source>
</evidence>
<name>A0A0J9TMR3_PLAVI</name>
<gene>
    <name evidence="1" type="ORF">PVNG_05985</name>
</gene>
<accession>A0A0J9TMR3</accession>
<protein>
    <recommendedName>
        <fullName evidence="3">PIR Superfamily Protein</fullName>
    </recommendedName>
</protein>
<proteinExistence type="predicted"/>
<evidence type="ECO:0000313" key="1">
    <source>
        <dbReference type="EMBL" id="KMZ96047.1"/>
    </source>
</evidence>
<dbReference type="AlphaFoldDB" id="A0A0J9TMR3"/>
<sequence length="262" mass="30228">MGCNAKIKDGSYVFFKNIDRFIKNDERDIGDDPHAKSSNGCTSFSTLYKSKNANIAKDICEEFTKLYRSLSPSNVNPTSDINYKNDCGFLNFWINSKFRESGFNGTTCIKDFFEGMEMHCLDTFPVGSPLDFIYDINEDDLIKMNKLYKLHEKRRRIEDILTNQPDMQPNISLTLNKELLADYRTFRSKCNGNDNDFCKSLQDFKERYEKLYSIFQGKGEEYSKYFTHLTEEGNNDIILTPLLGSTAGLIPLLGILYKVIEL</sequence>
<organism evidence="1 2">
    <name type="scientific">Plasmodium vivax North Korean</name>
    <dbReference type="NCBI Taxonomy" id="1035514"/>
    <lineage>
        <taxon>Eukaryota</taxon>
        <taxon>Sar</taxon>
        <taxon>Alveolata</taxon>
        <taxon>Apicomplexa</taxon>
        <taxon>Aconoidasida</taxon>
        <taxon>Haemosporida</taxon>
        <taxon>Plasmodiidae</taxon>
        <taxon>Plasmodium</taxon>
        <taxon>Plasmodium (Plasmodium)</taxon>
    </lineage>
</organism>
<dbReference type="EMBL" id="KQ235703">
    <property type="protein sequence ID" value="KMZ96047.1"/>
    <property type="molecule type" value="Genomic_DNA"/>
</dbReference>
<reference evidence="1 2" key="1">
    <citation type="submission" date="2011-09" db="EMBL/GenBank/DDBJ databases">
        <title>The Genome Sequence of Plasmodium vivax North Korean.</title>
        <authorList>
            <consortium name="The Broad Institute Genome Sequencing Platform"/>
            <consortium name="The Broad Institute Genome Sequencing Center for Infectious Disease"/>
            <person name="Neafsey D."/>
            <person name="Carlton J."/>
            <person name="Barnwell J."/>
            <person name="Collins W."/>
            <person name="Escalante A."/>
            <person name="Mullikin J."/>
            <person name="Saul A."/>
            <person name="Guigo R."/>
            <person name="Camara F."/>
            <person name="Young S.K."/>
            <person name="Zeng Q."/>
            <person name="Gargeya S."/>
            <person name="Fitzgerald M."/>
            <person name="Haas B."/>
            <person name="Abouelleil A."/>
            <person name="Alvarado L."/>
            <person name="Arachchi H.M."/>
            <person name="Berlin A."/>
            <person name="Brown A."/>
            <person name="Chapman S.B."/>
            <person name="Chen Z."/>
            <person name="Dunbar C."/>
            <person name="Freedman E."/>
            <person name="Gearin G."/>
            <person name="Gellesch M."/>
            <person name="Goldberg J."/>
            <person name="Griggs A."/>
            <person name="Gujja S."/>
            <person name="Heiman D."/>
            <person name="Howarth C."/>
            <person name="Larson L."/>
            <person name="Lui A."/>
            <person name="MacDonald P.J.P."/>
            <person name="Montmayeur A."/>
            <person name="Murphy C."/>
            <person name="Neiman D."/>
            <person name="Pearson M."/>
            <person name="Priest M."/>
            <person name="Roberts A."/>
            <person name="Saif S."/>
            <person name="Shea T."/>
            <person name="Shenoy N."/>
            <person name="Sisk P."/>
            <person name="Stolte C."/>
            <person name="Sykes S."/>
            <person name="Wortman J."/>
            <person name="Nusbaum C."/>
            <person name="Birren B."/>
        </authorList>
    </citation>
    <scope>NUCLEOTIDE SEQUENCE [LARGE SCALE GENOMIC DNA]</scope>
    <source>
        <strain evidence="1 2">North Korean</strain>
    </source>
</reference>
<dbReference type="OrthoDB" id="386202at2759"/>